<dbReference type="VEuPathDB" id="CryptoDB:Cvel_25533"/>
<sequence>MTRTRSLCGGTLPLLFLFLALSRFPSGGNCGAVEQGGHKETGEVKVLPSVGRNSSVSLAPVSPVVPSKVSVVGLGVHEEGKGASLTLPLSEEPLSADREREETGTVISLLQRFFTSLGDPKTERRNRQRRRGTEGQATLDTSPSPAPAAPPSNAIPSQDAQGAPTSLLQMRLGRGQSYEVSSSSFSINPPNDILDCPFVKRKNLSGEALKKLVEANARKFTAERLLKHIDRQWPQSVRNMMSIWDPEEARGISSDHKTVTEAVHQTKLMAAAYYQIKLLRQLLPKDADVPDIQMRTIKKFLGRWSKYDACGDFNWENGEGPPMCELISDRFKDGFWKEDNEEILDSDASFLNGAAHPDDPNLGFIEKEEGEVIDDVQQSTSADNSRNGFQSEGEADADAHSEIESPRENSNTDDDSPSTSAFLQLPPSFLQETEETKTTKHNQDGEPEDPQIVPDPKDPMAENFYEHVQLARHMFEKALQEIYTAKRVIKGVDLNYIHQLKTLLLKVFFPMPVEDSRHLRECFTNEVFWTIQEMLYDNESVAKTRVELGAKRIRMENCEAIVKKLPAMKDIYSDSADGQSPLRTLEKLSPLLSLVKAQKLDQLQLPVECVKDSSKTSPVTPTFQEPPFIWFEESDSCLDELDKLRRREIKEAKAQMTMVAWQTADGEKAEFTRCLHSDDGTQIQDKLGIDRGCFHVYTSLVLSPNRRVKRKAAVAQMAKAMSGIDEMLYRPGEIAKSFRGLVMGISEGTAQKLMGNDKANELALAILPAVVHAPDPVFANVWTADYAAQADKSVTEQLPEQIATAICSAVPETSKTDAQTLLSSLAAAFKMDKADDFWAQINDLWKEKKFEAIAKKMHEFQSDYLRIYWQLIQKSDFPTVGPAIRYLTKVREIVGGRNRELLGDKVASQMEDESTSRLIVMFTKIFKKTFERLLENIPPMDENSDE</sequence>
<name>A0A0G4H9W4_9ALVE</name>
<feature type="region of interest" description="Disordered" evidence="1">
    <location>
        <begin position="118"/>
        <end position="163"/>
    </location>
</feature>
<reference evidence="3" key="1">
    <citation type="submission" date="2014-11" db="EMBL/GenBank/DDBJ databases">
        <authorList>
            <person name="Otto D Thomas"/>
            <person name="Naeem Raeece"/>
        </authorList>
    </citation>
    <scope>NUCLEOTIDE SEQUENCE</scope>
</reference>
<feature type="compositionally biased region" description="Basic and acidic residues" evidence="1">
    <location>
        <begin position="397"/>
        <end position="407"/>
    </location>
</feature>
<keyword evidence="2" id="KW-0732">Signal</keyword>
<feature type="region of interest" description="Disordered" evidence="1">
    <location>
        <begin position="375"/>
        <end position="458"/>
    </location>
</feature>
<evidence type="ECO:0000256" key="1">
    <source>
        <dbReference type="SAM" id="MobiDB-lite"/>
    </source>
</evidence>
<feature type="chain" id="PRO_5005191597" evidence="2">
    <location>
        <begin position="23"/>
        <end position="946"/>
    </location>
</feature>
<organism evidence="3">
    <name type="scientific">Chromera velia CCMP2878</name>
    <dbReference type="NCBI Taxonomy" id="1169474"/>
    <lineage>
        <taxon>Eukaryota</taxon>
        <taxon>Sar</taxon>
        <taxon>Alveolata</taxon>
        <taxon>Colpodellida</taxon>
        <taxon>Chromeraceae</taxon>
        <taxon>Chromera</taxon>
    </lineage>
</organism>
<evidence type="ECO:0000313" key="3">
    <source>
        <dbReference type="EMBL" id="CEM40772.1"/>
    </source>
</evidence>
<gene>
    <name evidence="3" type="ORF">Cvel_25533</name>
</gene>
<dbReference type="AlphaFoldDB" id="A0A0G4H9W4"/>
<feature type="compositionally biased region" description="Basic and acidic residues" evidence="1">
    <location>
        <begin position="434"/>
        <end position="444"/>
    </location>
</feature>
<proteinExistence type="predicted"/>
<evidence type="ECO:0000256" key="2">
    <source>
        <dbReference type="SAM" id="SignalP"/>
    </source>
</evidence>
<dbReference type="EMBL" id="CDMZ01002100">
    <property type="protein sequence ID" value="CEM40772.1"/>
    <property type="molecule type" value="Genomic_DNA"/>
</dbReference>
<protein>
    <submittedName>
        <fullName evidence="3">Uncharacterized protein</fullName>
    </submittedName>
</protein>
<feature type="compositionally biased region" description="Polar residues" evidence="1">
    <location>
        <begin position="376"/>
        <end position="390"/>
    </location>
</feature>
<feature type="signal peptide" evidence="2">
    <location>
        <begin position="1"/>
        <end position="22"/>
    </location>
</feature>
<accession>A0A0G4H9W4</accession>